<evidence type="ECO:0000256" key="1">
    <source>
        <dbReference type="SAM" id="SignalP"/>
    </source>
</evidence>
<name>A0A9Q4FUH4_9HYPH</name>
<reference evidence="2" key="1">
    <citation type="submission" date="2022-06" db="EMBL/GenBank/DDBJ databases">
        <title>Devosia sp. XJ19-45 genome assembly.</title>
        <authorList>
            <person name="Li B."/>
            <person name="Cai M."/>
            <person name="Nie G."/>
            <person name="Li W."/>
        </authorList>
    </citation>
    <scope>NUCLEOTIDE SEQUENCE</scope>
    <source>
        <strain evidence="2">XJ19-45</strain>
    </source>
</reference>
<dbReference type="AlphaFoldDB" id="A0A9Q4FUH4"/>
<dbReference type="RefSeq" id="WP_254675602.1">
    <property type="nucleotide sequence ID" value="NZ_JAMWDU010000006.1"/>
</dbReference>
<keyword evidence="1" id="KW-0732">Signal</keyword>
<accession>A0A9Q4FUH4</accession>
<evidence type="ECO:0000313" key="3">
    <source>
        <dbReference type="Proteomes" id="UP001060275"/>
    </source>
</evidence>
<protein>
    <submittedName>
        <fullName evidence="2">Uncharacterized protein</fullName>
    </submittedName>
</protein>
<dbReference type="Proteomes" id="UP001060275">
    <property type="component" value="Unassembled WGS sequence"/>
</dbReference>
<gene>
    <name evidence="2" type="ORF">NF348_15800</name>
</gene>
<sequence length="159" mass="17268">MRRIFTIALFLFVTPALAQYWTHYANARFGYELDIPPGFEGQGESDSGDGQIFYLPQSLQELTVWGGLLGVTAETFEGEAESRADAIMAAGWVISSASATPSWATLSGTRTNQALYQRMILLCDGESYAAFRITHPAKDLAAMSSVLEGLARSFAPVDC</sequence>
<comment type="caution">
    <text evidence="2">The sequence shown here is derived from an EMBL/GenBank/DDBJ whole genome shotgun (WGS) entry which is preliminary data.</text>
</comment>
<organism evidence="2 3">
    <name type="scientific">Devosia ureilytica</name>
    <dbReference type="NCBI Taxonomy" id="2952754"/>
    <lineage>
        <taxon>Bacteria</taxon>
        <taxon>Pseudomonadati</taxon>
        <taxon>Pseudomonadota</taxon>
        <taxon>Alphaproteobacteria</taxon>
        <taxon>Hyphomicrobiales</taxon>
        <taxon>Devosiaceae</taxon>
        <taxon>Devosia</taxon>
    </lineage>
</organism>
<evidence type="ECO:0000313" key="2">
    <source>
        <dbReference type="EMBL" id="MCP8888579.1"/>
    </source>
</evidence>
<keyword evidence="3" id="KW-1185">Reference proteome</keyword>
<feature type="chain" id="PRO_5040221953" evidence="1">
    <location>
        <begin position="19"/>
        <end position="159"/>
    </location>
</feature>
<dbReference type="EMBL" id="JAMWDU010000006">
    <property type="protein sequence ID" value="MCP8888579.1"/>
    <property type="molecule type" value="Genomic_DNA"/>
</dbReference>
<proteinExistence type="predicted"/>
<feature type="signal peptide" evidence="1">
    <location>
        <begin position="1"/>
        <end position="18"/>
    </location>
</feature>